<evidence type="ECO:0000256" key="8">
    <source>
        <dbReference type="ARBA" id="ARBA00048679"/>
    </source>
</evidence>
<keyword evidence="5 11" id="KW-0418">Kinase</keyword>
<dbReference type="GO" id="GO:0004674">
    <property type="term" value="F:protein serine/threonine kinase activity"/>
    <property type="evidence" value="ECO:0007669"/>
    <property type="project" value="UniProtKB-KW"/>
</dbReference>
<keyword evidence="4" id="KW-0547">Nucleotide-binding</keyword>
<accession>A0A9Q8PGV0</accession>
<feature type="region of interest" description="Disordered" evidence="9">
    <location>
        <begin position="371"/>
        <end position="405"/>
    </location>
</feature>
<comment type="catalytic activity">
    <reaction evidence="7">
        <text>L-threonyl-[protein] + ATP = O-phospho-L-threonyl-[protein] + ADP + H(+)</text>
        <dbReference type="Rhea" id="RHEA:46608"/>
        <dbReference type="Rhea" id="RHEA-COMP:11060"/>
        <dbReference type="Rhea" id="RHEA-COMP:11605"/>
        <dbReference type="ChEBI" id="CHEBI:15378"/>
        <dbReference type="ChEBI" id="CHEBI:30013"/>
        <dbReference type="ChEBI" id="CHEBI:30616"/>
        <dbReference type="ChEBI" id="CHEBI:61977"/>
        <dbReference type="ChEBI" id="CHEBI:456216"/>
        <dbReference type="EC" id="2.7.11.1"/>
    </reaction>
</comment>
<keyword evidence="3" id="KW-0808">Transferase</keyword>
<proteinExistence type="predicted"/>
<name>A0A9Q8PGV0_PASFU</name>
<evidence type="ECO:0000256" key="2">
    <source>
        <dbReference type="ARBA" id="ARBA00022527"/>
    </source>
</evidence>
<reference evidence="11" key="1">
    <citation type="submission" date="2021-12" db="EMBL/GenBank/DDBJ databases">
        <authorList>
            <person name="Zaccaron A."/>
            <person name="Stergiopoulos I."/>
        </authorList>
    </citation>
    <scope>NUCLEOTIDE SEQUENCE</scope>
    <source>
        <strain evidence="11">Race5_Kim</strain>
    </source>
</reference>
<feature type="compositionally biased region" description="Basic and acidic residues" evidence="9">
    <location>
        <begin position="371"/>
        <end position="390"/>
    </location>
</feature>
<dbReference type="SUPFAM" id="SSF56112">
    <property type="entry name" value="Protein kinase-like (PK-like)"/>
    <property type="match status" value="1"/>
</dbReference>
<evidence type="ECO:0000256" key="7">
    <source>
        <dbReference type="ARBA" id="ARBA00047899"/>
    </source>
</evidence>
<evidence type="ECO:0000313" key="12">
    <source>
        <dbReference type="Proteomes" id="UP000756132"/>
    </source>
</evidence>
<feature type="region of interest" description="Disordered" evidence="9">
    <location>
        <begin position="1"/>
        <end position="36"/>
    </location>
</feature>
<dbReference type="GO" id="GO:0035556">
    <property type="term" value="P:intracellular signal transduction"/>
    <property type="evidence" value="ECO:0007669"/>
    <property type="project" value="TreeGrafter"/>
</dbReference>
<gene>
    <name evidence="11" type="ORF">CLAFUR5_09581</name>
</gene>
<sequence>MMPPKAADGELMLDGTSARPCHRTATPPPSAMSAEGNAQVYRKRGRLGFGSGAETCETNVPQRKRSVRFEGCGDYLSMDDQLDGVNDGPDGILPPADDGVPINGSHTRESSARSQRTTQRLEALTAKLSLTTGTDTVVHRAKSKAAPNMPFLDTSIEPLHYQNNHADHFSPETASSVTSSLPDMSSMWSPASTTSTRATSFTSLGTPSSGSRHKRTTPEDCQFTGKNIGNADENALPPIEEDVGRYLHIPVQETVVDIQPSIMTVENAAAAKCALETYHSTLMEESSPRSIRRKKFEQRMCDVGMPYDERNTARQAWFKAESDHLRQVRVLNASSIQRHNTKGISIAGYDTVRILGKGSFGIVRLVTEGRPESLPNGDDKSDDHYGEKSRRSSSAAFNEGVAKRNLPTGKPLPDVYAMKVIRKSDMLRASQEGHLRAERDFLVASEGSRWVVPLVASFQDNTNLYLVMEYMIGGDFLGLLLREDVLEESVAR</sequence>
<dbReference type="Gene3D" id="3.30.200.20">
    <property type="entry name" value="Phosphorylase Kinase, domain 1"/>
    <property type="match status" value="1"/>
</dbReference>
<keyword evidence="12" id="KW-1185">Reference proteome</keyword>
<evidence type="ECO:0000259" key="10">
    <source>
        <dbReference type="PROSITE" id="PS50011"/>
    </source>
</evidence>
<dbReference type="PANTHER" id="PTHR24356">
    <property type="entry name" value="SERINE/THREONINE-PROTEIN KINASE"/>
    <property type="match status" value="1"/>
</dbReference>
<evidence type="ECO:0000256" key="6">
    <source>
        <dbReference type="ARBA" id="ARBA00022840"/>
    </source>
</evidence>
<reference evidence="11" key="2">
    <citation type="journal article" date="2022" name="Microb. Genom.">
        <title>A chromosome-scale genome assembly of the tomato pathogen Cladosporium fulvum reveals a compartmentalized genome architecture and the presence of a dispensable chromosome.</title>
        <authorList>
            <person name="Zaccaron A.Z."/>
            <person name="Chen L.H."/>
            <person name="Samaras A."/>
            <person name="Stergiopoulos I."/>
        </authorList>
    </citation>
    <scope>NUCLEOTIDE SEQUENCE</scope>
    <source>
        <strain evidence="11">Race5_Kim</strain>
    </source>
</reference>
<keyword evidence="2" id="KW-0723">Serine/threonine-protein kinase</keyword>
<protein>
    <recommendedName>
        <fullName evidence="1">non-specific serine/threonine protein kinase</fullName>
        <ecNumber evidence="1">2.7.11.1</ecNumber>
    </recommendedName>
</protein>
<dbReference type="OrthoDB" id="3638488at2759"/>
<dbReference type="RefSeq" id="XP_047766540.1">
    <property type="nucleotide sequence ID" value="XM_047908729.1"/>
</dbReference>
<evidence type="ECO:0000256" key="5">
    <source>
        <dbReference type="ARBA" id="ARBA00022777"/>
    </source>
</evidence>
<dbReference type="PROSITE" id="PS50011">
    <property type="entry name" value="PROTEIN_KINASE_DOM"/>
    <property type="match status" value="1"/>
</dbReference>
<dbReference type="InterPro" id="IPR050236">
    <property type="entry name" value="Ser_Thr_kinase_AGC"/>
</dbReference>
<dbReference type="EMBL" id="CP090171">
    <property type="protein sequence ID" value="UJO22174.1"/>
    <property type="molecule type" value="Genomic_DNA"/>
</dbReference>
<evidence type="ECO:0000256" key="4">
    <source>
        <dbReference type="ARBA" id="ARBA00022741"/>
    </source>
</evidence>
<evidence type="ECO:0000256" key="3">
    <source>
        <dbReference type="ARBA" id="ARBA00022679"/>
    </source>
</evidence>
<evidence type="ECO:0000313" key="11">
    <source>
        <dbReference type="EMBL" id="UJO22174.1"/>
    </source>
</evidence>
<feature type="domain" description="Protein kinase" evidence="10">
    <location>
        <begin position="349"/>
        <end position="492"/>
    </location>
</feature>
<organism evidence="11 12">
    <name type="scientific">Passalora fulva</name>
    <name type="common">Tomato leaf mold</name>
    <name type="synonym">Cladosporium fulvum</name>
    <dbReference type="NCBI Taxonomy" id="5499"/>
    <lineage>
        <taxon>Eukaryota</taxon>
        <taxon>Fungi</taxon>
        <taxon>Dikarya</taxon>
        <taxon>Ascomycota</taxon>
        <taxon>Pezizomycotina</taxon>
        <taxon>Dothideomycetes</taxon>
        <taxon>Dothideomycetidae</taxon>
        <taxon>Mycosphaerellales</taxon>
        <taxon>Mycosphaerellaceae</taxon>
        <taxon>Fulvia</taxon>
    </lineage>
</organism>
<dbReference type="GO" id="GO:0005524">
    <property type="term" value="F:ATP binding"/>
    <property type="evidence" value="ECO:0007669"/>
    <property type="project" value="UniProtKB-KW"/>
</dbReference>
<feature type="compositionally biased region" description="Low complexity" evidence="9">
    <location>
        <begin position="189"/>
        <end position="203"/>
    </location>
</feature>
<dbReference type="EC" id="2.7.11.1" evidence="1"/>
<evidence type="ECO:0000256" key="9">
    <source>
        <dbReference type="SAM" id="MobiDB-lite"/>
    </source>
</evidence>
<feature type="region of interest" description="Disordered" evidence="9">
    <location>
        <begin position="168"/>
        <end position="235"/>
    </location>
</feature>
<keyword evidence="6" id="KW-0067">ATP-binding</keyword>
<dbReference type="InterPro" id="IPR011009">
    <property type="entry name" value="Kinase-like_dom_sf"/>
</dbReference>
<evidence type="ECO:0000256" key="1">
    <source>
        <dbReference type="ARBA" id="ARBA00012513"/>
    </source>
</evidence>
<comment type="catalytic activity">
    <reaction evidence="8">
        <text>L-seryl-[protein] + ATP = O-phospho-L-seryl-[protein] + ADP + H(+)</text>
        <dbReference type="Rhea" id="RHEA:17989"/>
        <dbReference type="Rhea" id="RHEA-COMP:9863"/>
        <dbReference type="Rhea" id="RHEA-COMP:11604"/>
        <dbReference type="ChEBI" id="CHEBI:15378"/>
        <dbReference type="ChEBI" id="CHEBI:29999"/>
        <dbReference type="ChEBI" id="CHEBI:30616"/>
        <dbReference type="ChEBI" id="CHEBI:83421"/>
        <dbReference type="ChEBI" id="CHEBI:456216"/>
        <dbReference type="EC" id="2.7.11.1"/>
    </reaction>
</comment>
<feature type="compositionally biased region" description="Polar residues" evidence="9">
    <location>
        <begin position="172"/>
        <end position="188"/>
    </location>
</feature>
<dbReference type="InterPro" id="IPR000719">
    <property type="entry name" value="Prot_kinase_dom"/>
</dbReference>
<dbReference type="PANTHER" id="PTHR24356:SF400">
    <property type="entry name" value="SERINE_THREONINE-PROTEIN KINASE CBK1"/>
    <property type="match status" value="1"/>
</dbReference>
<dbReference type="AlphaFoldDB" id="A0A9Q8PGV0"/>
<dbReference type="GeneID" id="71989459"/>
<dbReference type="KEGG" id="ffu:CLAFUR5_09581"/>
<dbReference type="Proteomes" id="UP000756132">
    <property type="component" value="Chromosome 9"/>
</dbReference>